<dbReference type="InterPro" id="IPR045177">
    <property type="entry name" value="FDM1-5/IDN2"/>
</dbReference>
<dbReference type="InterPro" id="IPR038588">
    <property type="entry name" value="XS_domain_sf"/>
</dbReference>
<organism evidence="7 8">
    <name type="scientific">Vanilla planifolia</name>
    <name type="common">Vanilla</name>
    <dbReference type="NCBI Taxonomy" id="51239"/>
    <lineage>
        <taxon>Eukaryota</taxon>
        <taxon>Viridiplantae</taxon>
        <taxon>Streptophyta</taxon>
        <taxon>Embryophyta</taxon>
        <taxon>Tracheophyta</taxon>
        <taxon>Spermatophyta</taxon>
        <taxon>Magnoliopsida</taxon>
        <taxon>Liliopsida</taxon>
        <taxon>Asparagales</taxon>
        <taxon>Orchidaceae</taxon>
        <taxon>Vanilloideae</taxon>
        <taxon>Vanilleae</taxon>
        <taxon>Vanilla</taxon>
    </lineage>
</organism>
<dbReference type="PANTHER" id="PTHR21596">
    <property type="entry name" value="RIBONUCLEASE P SUBUNIT P38"/>
    <property type="match status" value="1"/>
</dbReference>
<dbReference type="Gene3D" id="3.30.70.2890">
    <property type="entry name" value="XS domain"/>
    <property type="match status" value="1"/>
</dbReference>
<proteinExistence type="predicted"/>
<evidence type="ECO:0000259" key="4">
    <source>
        <dbReference type="Pfam" id="PF03468"/>
    </source>
</evidence>
<evidence type="ECO:0000313" key="7">
    <source>
        <dbReference type="EMBL" id="KAG0502793.1"/>
    </source>
</evidence>
<evidence type="ECO:0000259" key="5">
    <source>
        <dbReference type="Pfam" id="PF03469"/>
    </source>
</evidence>
<evidence type="ECO:0000259" key="6">
    <source>
        <dbReference type="Pfam" id="PF03470"/>
    </source>
</evidence>
<keyword evidence="2" id="KW-0943">RNA-mediated gene silencing</keyword>
<dbReference type="GO" id="GO:0080188">
    <property type="term" value="P:gene silencing by siRNA-directed DNA methylation"/>
    <property type="evidence" value="ECO:0007669"/>
    <property type="project" value="InterPro"/>
</dbReference>
<reference evidence="7 8" key="1">
    <citation type="journal article" date="2020" name="Nat. Food">
        <title>A phased Vanilla planifolia genome enables genetic improvement of flavour and production.</title>
        <authorList>
            <person name="Hasing T."/>
            <person name="Tang H."/>
            <person name="Brym M."/>
            <person name="Khazi F."/>
            <person name="Huang T."/>
            <person name="Chambers A.H."/>
        </authorList>
    </citation>
    <scope>NUCLEOTIDE SEQUENCE [LARGE SCALE GENOMIC DNA]</scope>
    <source>
        <tissue evidence="7">Leaf</tissue>
    </source>
</reference>
<dbReference type="Pfam" id="PF03470">
    <property type="entry name" value="zf-XS"/>
    <property type="match status" value="1"/>
</dbReference>
<feature type="compositionally biased region" description="Polar residues" evidence="3">
    <location>
        <begin position="1"/>
        <end position="10"/>
    </location>
</feature>
<comment type="caution">
    <text evidence="7">The sequence shown here is derived from an EMBL/GenBank/DDBJ whole genome shotgun (WGS) entry which is preliminary data.</text>
</comment>
<dbReference type="Pfam" id="PF03469">
    <property type="entry name" value="XH"/>
    <property type="match status" value="1"/>
</dbReference>
<keyword evidence="1" id="KW-0175">Coiled coil</keyword>
<dbReference type="EMBL" id="JADCNM010000001">
    <property type="protein sequence ID" value="KAG0502793.1"/>
    <property type="molecule type" value="Genomic_DNA"/>
</dbReference>
<feature type="region of interest" description="Disordered" evidence="3">
    <location>
        <begin position="373"/>
        <end position="393"/>
    </location>
</feature>
<feature type="region of interest" description="Disordered" evidence="3">
    <location>
        <begin position="1"/>
        <end position="40"/>
    </location>
</feature>
<evidence type="ECO:0000313" key="8">
    <source>
        <dbReference type="Proteomes" id="UP000639772"/>
    </source>
</evidence>
<dbReference type="Proteomes" id="UP000639772">
    <property type="component" value="Chromosome 1"/>
</dbReference>
<protein>
    <submittedName>
        <fullName evidence="7">Uncharacterized protein</fullName>
    </submittedName>
</protein>
<dbReference type="OrthoDB" id="1892195at2759"/>
<evidence type="ECO:0000256" key="1">
    <source>
        <dbReference type="ARBA" id="ARBA00023054"/>
    </source>
</evidence>
<name>A0A835VMW5_VANPL</name>
<evidence type="ECO:0000256" key="2">
    <source>
        <dbReference type="ARBA" id="ARBA00023158"/>
    </source>
</evidence>
<dbReference type="AlphaFoldDB" id="A0A835VMW5"/>
<dbReference type="PANTHER" id="PTHR21596:SF3">
    <property type="entry name" value="FACTOR OF DNA METHYLATION 1-RELATED"/>
    <property type="match status" value="1"/>
</dbReference>
<dbReference type="Pfam" id="PF03468">
    <property type="entry name" value="XS"/>
    <property type="match status" value="1"/>
</dbReference>
<feature type="compositionally biased region" description="Basic and acidic residues" evidence="3">
    <location>
        <begin position="375"/>
        <end position="387"/>
    </location>
</feature>
<feature type="domain" description="XS" evidence="4">
    <location>
        <begin position="142"/>
        <end position="250"/>
    </location>
</feature>
<accession>A0A835VMW5</accession>
<dbReference type="InterPro" id="IPR005379">
    <property type="entry name" value="FDM1-5/IDN2_XH"/>
</dbReference>
<feature type="domain" description="Factor of DNA methylation 1-5/IDN2" evidence="5">
    <location>
        <begin position="527"/>
        <end position="657"/>
    </location>
</feature>
<dbReference type="CDD" id="cd12266">
    <property type="entry name" value="RRM_like_XS"/>
    <property type="match status" value="1"/>
</dbReference>
<dbReference type="InterPro" id="IPR005380">
    <property type="entry name" value="XS_domain"/>
</dbReference>
<evidence type="ECO:0000256" key="3">
    <source>
        <dbReference type="SAM" id="MobiDB-lite"/>
    </source>
</evidence>
<gene>
    <name evidence="7" type="ORF">HPP92_002865</name>
</gene>
<dbReference type="InterPro" id="IPR005381">
    <property type="entry name" value="Znf-XS_domain"/>
</dbReference>
<feature type="compositionally biased region" description="Basic and acidic residues" evidence="3">
    <location>
        <begin position="13"/>
        <end position="28"/>
    </location>
</feature>
<feature type="domain" description="Zinc finger-XS" evidence="6">
    <location>
        <begin position="71"/>
        <end position="111"/>
    </location>
</feature>
<sequence length="658" mass="76402">MRKDNAQGNKCQAGEKARKPRCASDHLMMDSNSEDSSEISDSEIDDYEAKCYQQLMVNKLIVKLANSGYRCPYCLGKKKQNYHYNDLLQHASGISVSNRNPKMKAQHTALVKFLRTVIGEDVNTSLQLTAKVQEPSTSAQADRFVWPWMGILVNIPVEFRNGKFVGESGNRLKEQHSRFNPLKVHCLWNFKGFTGTAVVDFRKDWSGFRNAMAFENYFDADHFGKKAWFKKKNHGSGIYGWVARADDYNSGGPIGDHLRKNGDLKTVDNIEEEESHKTSKLVQDLTTQIEVKKKHIEELECKFNETTLSLDKMMEEKDKLLESYNNEIQRMQRLAQDHSRRIFEENEKLRIELESKKKELSSRSKQLDMLVAQTDSDRKKLEEERQKNALKNSSLELASMEQKKADEDVLKLVEEQKKEKEAAIKRVLQLEKQLDAKQKLELEIQQLKGNLQVMKHMGSEDSEINNKIEKLNVELKEKIEEMEELEELNQALVVKERKSNDELQEARKELIAGLTDILSNRTIIGIKRMGELDEKVFHSVCVKKYRKGDADIKAAEFCSKWQDELRKPDWHPFRMVTVNGKLQEVICDDDEKLVALKEDMGDEVYTAVTRALFEMNEYNPSGRYVVPELWSYKEGRKATLKEVIQYVLKQWKLNKRKR</sequence>